<dbReference type="PANTHER" id="PTHR21696:SF2">
    <property type="entry name" value="PROTEIN UNC-79 HOMOLOG"/>
    <property type="match status" value="1"/>
</dbReference>
<dbReference type="PANTHER" id="PTHR21696">
    <property type="entry name" value="PROTEIN UNC-79 HOMOLOG"/>
    <property type="match status" value="1"/>
</dbReference>
<dbReference type="InterPro" id="IPR024855">
    <property type="entry name" value="UNC79"/>
</dbReference>
<dbReference type="AlphaFoldDB" id="A0A3P7FQF2"/>
<dbReference type="OrthoDB" id="6270916at2759"/>
<reference evidence="1 2" key="1">
    <citation type="submission" date="2018-11" db="EMBL/GenBank/DDBJ databases">
        <authorList>
            <consortium name="Pathogen Informatics"/>
        </authorList>
    </citation>
    <scope>NUCLEOTIDE SEQUENCE [LARGE SCALE GENOMIC DNA]</scope>
</reference>
<organism evidence="1 2">
    <name type="scientific">Hydatigena taeniaeformis</name>
    <name type="common">Feline tapeworm</name>
    <name type="synonym">Taenia taeniaeformis</name>
    <dbReference type="NCBI Taxonomy" id="6205"/>
    <lineage>
        <taxon>Eukaryota</taxon>
        <taxon>Metazoa</taxon>
        <taxon>Spiralia</taxon>
        <taxon>Lophotrochozoa</taxon>
        <taxon>Platyhelminthes</taxon>
        <taxon>Cestoda</taxon>
        <taxon>Eucestoda</taxon>
        <taxon>Cyclophyllidea</taxon>
        <taxon>Taeniidae</taxon>
        <taxon>Hydatigera</taxon>
    </lineage>
</organism>
<accession>A0A3P7FQF2</accession>
<dbReference type="EMBL" id="UYWX01020972">
    <property type="protein sequence ID" value="VDM34566.1"/>
    <property type="molecule type" value="Genomic_DNA"/>
</dbReference>
<evidence type="ECO:0000313" key="1">
    <source>
        <dbReference type="EMBL" id="VDM34566.1"/>
    </source>
</evidence>
<evidence type="ECO:0000313" key="2">
    <source>
        <dbReference type="Proteomes" id="UP000274429"/>
    </source>
</evidence>
<dbReference type="Proteomes" id="UP000274429">
    <property type="component" value="Unassembled WGS sequence"/>
</dbReference>
<proteinExistence type="predicted"/>
<gene>
    <name evidence="1" type="ORF">TTAC_LOCUS9674</name>
</gene>
<keyword evidence="2" id="KW-1185">Reference proteome</keyword>
<name>A0A3P7FQF2_HYDTA</name>
<sequence length="172" mass="19669">MKLDQEGSDRDALHQWVRLLLRFMGSKSRRGAPTDELRDKKALAKVQRHLALLLGYADQAFNIPPYKLRTSTVFHAFISHVADVLDRNPPMGSCILHQTLMVLQVCASPQRYANDCQAPNFTLRLLEPQVRHHWLNTLIIILYKVAVIVFESEITHETLLVVCERDNSQLTG</sequence>
<protein>
    <submittedName>
        <fullName evidence="1">Uncharacterized protein</fullName>
    </submittedName>
</protein>